<evidence type="ECO:0000313" key="2">
    <source>
        <dbReference type="Proteomes" id="UP000018538"/>
    </source>
</evidence>
<organism evidence="1 2">
    <name type="scientific">Plasmodium yoelii 17X</name>
    <dbReference type="NCBI Taxonomy" id="1323249"/>
    <lineage>
        <taxon>Eukaryota</taxon>
        <taxon>Sar</taxon>
        <taxon>Alveolata</taxon>
        <taxon>Apicomplexa</taxon>
        <taxon>Aconoidasida</taxon>
        <taxon>Haemosporida</taxon>
        <taxon>Plasmodiidae</taxon>
        <taxon>Plasmodium</taxon>
        <taxon>Plasmodium (Vinckeia)</taxon>
    </lineage>
</organism>
<reference evidence="1 2" key="1">
    <citation type="submission" date="2013-11" db="EMBL/GenBank/DDBJ databases">
        <title>The Genome Sequence of Plasmodium yoelii 17X.</title>
        <authorList>
            <consortium name="The Broad Institute Genomics Platform"/>
            <consortium name="The Broad Institute Genome Sequencing Center for Infectious Disease"/>
            <person name="Neafsey D."/>
            <person name="Adams J."/>
            <person name="Walker B."/>
            <person name="Young S.K."/>
            <person name="Zeng Q."/>
            <person name="Gargeya S."/>
            <person name="Fitzgerald M."/>
            <person name="Haas B."/>
            <person name="Abouelleil A."/>
            <person name="Alvarado L."/>
            <person name="Chapman S.B."/>
            <person name="Gainer-Dewar J."/>
            <person name="Goldberg J."/>
            <person name="Griggs A."/>
            <person name="Gujja S."/>
            <person name="Hansen M."/>
            <person name="Howarth C."/>
            <person name="Imamovic A."/>
            <person name="Ireland A."/>
            <person name="Larimer J."/>
            <person name="McCowan C."/>
            <person name="Murphy C."/>
            <person name="Pearson M."/>
            <person name="Poon T.W."/>
            <person name="Priest M."/>
            <person name="Roberts A."/>
            <person name="Saif S."/>
            <person name="Shea T."/>
            <person name="Sykes S."/>
            <person name="Wortman J."/>
            <person name="Nusbaum C."/>
            <person name="Birren B."/>
        </authorList>
    </citation>
    <scope>NUCLEOTIDE SEQUENCE [LARGE SCALE GENOMIC DNA]</scope>
    <source>
        <strain evidence="1 2">17X</strain>
    </source>
</reference>
<name>V7PEX7_PLAYE</name>
<accession>V7PEX7</accession>
<protein>
    <submittedName>
        <fullName evidence="1">Uncharacterized protein</fullName>
    </submittedName>
</protein>
<gene>
    <name evidence="1" type="ORF">YYC_04815</name>
</gene>
<proteinExistence type="predicted"/>
<sequence length="41" mass="4609">MVKGPGLFPFCRKKSKKSHKMGDVSVKSKESMSLIFHISNL</sequence>
<keyword evidence="2" id="KW-1185">Reference proteome</keyword>
<dbReference type="EMBL" id="KI635806">
    <property type="protein sequence ID" value="ETB57307.1"/>
    <property type="molecule type" value="Genomic_DNA"/>
</dbReference>
<evidence type="ECO:0000313" key="1">
    <source>
        <dbReference type="EMBL" id="ETB57307.1"/>
    </source>
</evidence>
<dbReference type="Proteomes" id="UP000018538">
    <property type="component" value="Unassembled WGS sequence"/>
</dbReference>
<dbReference type="AlphaFoldDB" id="V7PEX7"/>